<dbReference type="GO" id="GO:0004497">
    <property type="term" value="F:monooxygenase activity"/>
    <property type="evidence" value="ECO:0007669"/>
    <property type="project" value="UniProtKB-KW"/>
</dbReference>
<dbReference type="PRINTS" id="PR00463">
    <property type="entry name" value="EP450I"/>
</dbReference>
<evidence type="ECO:0000256" key="3">
    <source>
        <dbReference type="ARBA" id="ARBA00022723"/>
    </source>
</evidence>
<dbReference type="Proteomes" id="UP001519460">
    <property type="component" value="Unassembled WGS sequence"/>
</dbReference>
<dbReference type="GO" id="GO:0046872">
    <property type="term" value="F:metal ion binding"/>
    <property type="evidence" value="ECO:0007669"/>
    <property type="project" value="UniProtKB-KW"/>
</dbReference>
<comment type="similarity">
    <text evidence="1">Belongs to the cytochrome P450 family.</text>
</comment>
<dbReference type="Gene3D" id="1.10.630.10">
    <property type="entry name" value="Cytochrome P450"/>
    <property type="match status" value="1"/>
</dbReference>
<evidence type="ECO:0008006" key="9">
    <source>
        <dbReference type="Google" id="ProtNLM"/>
    </source>
</evidence>
<evidence type="ECO:0000256" key="5">
    <source>
        <dbReference type="ARBA" id="ARBA00023004"/>
    </source>
</evidence>
<keyword evidence="8" id="KW-1185">Reference proteome</keyword>
<evidence type="ECO:0000256" key="4">
    <source>
        <dbReference type="ARBA" id="ARBA00023002"/>
    </source>
</evidence>
<dbReference type="AlphaFoldDB" id="A0ABD0LMG1"/>
<evidence type="ECO:0000256" key="2">
    <source>
        <dbReference type="ARBA" id="ARBA00022617"/>
    </source>
</evidence>
<evidence type="ECO:0000256" key="6">
    <source>
        <dbReference type="ARBA" id="ARBA00023033"/>
    </source>
</evidence>
<dbReference type="InterPro" id="IPR002401">
    <property type="entry name" value="Cyt_P450_E_grp-I"/>
</dbReference>
<keyword evidence="6" id="KW-0503">Monooxygenase</keyword>
<name>A0ABD0LMG1_9CAEN</name>
<dbReference type="PANTHER" id="PTHR24289:SF1">
    <property type="entry name" value="STEROID 17-ALPHA-HYDROXYLASE_17,20 LYASE"/>
    <property type="match status" value="1"/>
</dbReference>
<gene>
    <name evidence="7" type="ORF">BaRGS_00008734</name>
</gene>
<dbReference type="EMBL" id="JACVVK020000039">
    <property type="protein sequence ID" value="KAK7500187.1"/>
    <property type="molecule type" value="Genomic_DNA"/>
</dbReference>
<dbReference type="SUPFAM" id="SSF48264">
    <property type="entry name" value="Cytochrome P450"/>
    <property type="match status" value="1"/>
</dbReference>
<evidence type="ECO:0000256" key="1">
    <source>
        <dbReference type="ARBA" id="ARBA00010617"/>
    </source>
</evidence>
<dbReference type="PANTHER" id="PTHR24289">
    <property type="entry name" value="STEROID 17-ALPHA-HYDROXYLASE/17,20 LYASE"/>
    <property type="match status" value="1"/>
</dbReference>
<sequence length="111" mass="12520">MGTILSFGIVFLLSAYLLRRHRINSRLPPGPFTLPVLGSVAVMGRPDMVKLYADFRHQYGDVFSFQLGSKVVVVINGYENLRKVFVQQGNVFADRPQVFTFTHVLQGKGEF</sequence>
<keyword evidence="4" id="KW-0560">Oxidoreductase</keyword>
<reference evidence="7 8" key="1">
    <citation type="journal article" date="2023" name="Sci. Data">
        <title>Genome assembly of the Korean intertidal mud-creeper Batillaria attramentaria.</title>
        <authorList>
            <person name="Patra A.K."/>
            <person name="Ho P.T."/>
            <person name="Jun S."/>
            <person name="Lee S.J."/>
            <person name="Kim Y."/>
            <person name="Won Y.J."/>
        </authorList>
    </citation>
    <scope>NUCLEOTIDE SEQUENCE [LARGE SCALE GENOMIC DNA]</scope>
    <source>
        <strain evidence="7">Wonlab-2016</strain>
    </source>
</reference>
<dbReference type="InterPro" id="IPR036396">
    <property type="entry name" value="Cyt_P450_sf"/>
</dbReference>
<comment type="caution">
    <text evidence="7">The sequence shown here is derived from an EMBL/GenBank/DDBJ whole genome shotgun (WGS) entry which is preliminary data.</text>
</comment>
<accession>A0ABD0LMG1</accession>
<evidence type="ECO:0000313" key="7">
    <source>
        <dbReference type="EMBL" id="KAK7500187.1"/>
    </source>
</evidence>
<keyword evidence="3" id="KW-0479">Metal-binding</keyword>
<dbReference type="Pfam" id="PF00067">
    <property type="entry name" value="p450"/>
    <property type="match status" value="1"/>
</dbReference>
<keyword evidence="5" id="KW-0408">Iron</keyword>
<protein>
    <recommendedName>
        <fullName evidence="9">Cytochrome P450</fullName>
    </recommendedName>
</protein>
<proteinExistence type="inferred from homology"/>
<keyword evidence="2" id="KW-0349">Heme</keyword>
<dbReference type="InterPro" id="IPR001128">
    <property type="entry name" value="Cyt_P450"/>
</dbReference>
<organism evidence="7 8">
    <name type="scientific">Batillaria attramentaria</name>
    <dbReference type="NCBI Taxonomy" id="370345"/>
    <lineage>
        <taxon>Eukaryota</taxon>
        <taxon>Metazoa</taxon>
        <taxon>Spiralia</taxon>
        <taxon>Lophotrochozoa</taxon>
        <taxon>Mollusca</taxon>
        <taxon>Gastropoda</taxon>
        <taxon>Caenogastropoda</taxon>
        <taxon>Sorbeoconcha</taxon>
        <taxon>Cerithioidea</taxon>
        <taxon>Batillariidae</taxon>
        <taxon>Batillaria</taxon>
    </lineage>
</organism>
<evidence type="ECO:0000313" key="8">
    <source>
        <dbReference type="Proteomes" id="UP001519460"/>
    </source>
</evidence>